<dbReference type="Proteomes" id="UP000273675">
    <property type="component" value="Unassembled WGS sequence"/>
</dbReference>
<dbReference type="RefSeq" id="WP_121212113.1">
    <property type="nucleotide sequence ID" value="NZ_RBIM01000006.1"/>
</dbReference>
<feature type="domain" description="Response regulatory" evidence="2">
    <location>
        <begin position="3"/>
        <end position="115"/>
    </location>
</feature>
<protein>
    <submittedName>
        <fullName evidence="4">Two-component system LytT family response regulator</fullName>
    </submittedName>
</protein>
<evidence type="ECO:0000313" key="4">
    <source>
        <dbReference type="EMBL" id="RKQ95647.1"/>
    </source>
</evidence>
<dbReference type="InterPro" id="IPR007492">
    <property type="entry name" value="LytTR_DNA-bd_dom"/>
</dbReference>
<dbReference type="Gene3D" id="2.40.50.1020">
    <property type="entry name" value="LytTr DNA-binding domain"/>
    <property type="match status" value="1"/>
</dbReference>
<evidence type="ECO:0000313" key="5">
    <source>
        <dbReference type="Proteomes" id="UP000273675"/>
    </source>
</evidence>
<dbReference type="Pfam" id="PF04397">
    <property type="entry name" value="LytTR"/>
    <property type="match status" value="1"/>
</dbReference>
<dbReference type="PROSITE" id="PS50930">
    <property type="entry name" value="HTH_LYTTR"/>
    <property type="match status" value="1"/>
</dbReference>
<accession>A0A495D278</accession>
<proteinExistence type="predicted"/>
<dbReference type="PANTHER" id="PTHR37299">
    <property type="entry name" value="TRANSCRIPTIONAL REGULATOR-RELATED"/>
    <property type="match status" value="1"/>
</dbReference>
<dbReference type="GO" id="GO:0000156">
    <property type="term" value="F:phosphorelay response regulator activity"/>
    <property type="evidence" value="ECO:0007669"/>
    <property type="project" value="InterPro"/>
</dbReference>
<gene>
    <name evidence="4" type="ORF">C7435_2752</name>
</gene>
<reference evidence="4 5" key="1">
    <citation type="submission" date="2018-10" db="EMBL/GenBank/DDBJ databases">
        <title>Genomic Encyclopedia of Type Strains, Phase IV (KMG-IV): sequencing the most valuable type-strain genomes for metagenomic binning, comparative biology and taxonomic classification.</title>
        <authorList>
            <person name="Goeker M."/>
        </authorList>
    </citation>
    <scope>NUCLEOTIDE SEQUENCE [LARGE SCALE GENOMIC DNA]</scope>
    <source>
        <strain evidence="4 5">DSM 4734</strain>
    </source>
</reference>
<comment type="caution">
    <text evidence="4">The sequence shown here is derived from an EMBL/GenBank/DDBJ whole genome shotgun (WGS) entry which is preliminary data.</text>
</comment>
<dbReference type="EMBL" id="RBIM01000006">
    <property type="protein sequence ID" value="RKQ95647.1"/>
    <property type="molecule type" value="Genomic_DNA"/>
</dbReference>
<dbReference type="Gene3D" id="3.40.50.2300">
    <property type="match status" value="1"/>
</dbReference>
<dbReference type="PROSITE" id="PS50110">
    <property type="entry name" value="RESPONSE_REGULATORY"/>
    <property type="match status" value="1"/>
</dbReference>
<sequence length="266" mass="30314">MMRYLILDQREKARSGLERQLARYPNIECLGSHAAPGNGDVWHGTRPDIVFLGSDLPGLETLLCRNGNAGHHTPVVVMLGDLPVHALTAIELQVTDFLLRPVDTIRLEECLRRVRLELQRQRDLAQVDSLSETLAEIRNGEASANIGQVYRDFWIRSLHETVRVPQSSIIWIEAARGYSYFNLEQRQLLHRISLLELESRLDPAHFLRVHRSAIVNVHYIVRTQANRHGTYQLSLANGEQVRIGRKYRNKLADYMAGRQGESLVAA</sequence>
<dbReference type="SMART" id="SM00850">
    <property type="entry name" value="LytTR"/>
    <property type="match status" value="1"/>
</dbReference>
<dbReference type="SUPFAM" id="SSF52172">
    <property type="entry name" value="CheY-like"/>
    <property type="match status" value="1"/>
</dbReference>
<dbReference type="OrthoDB" id="3679796at2"/>
<dbReference type="InterPro" id="IPR001789">
    <property type="entry name" value="Sig_transdc_resp-reg_receiver"/>
</dbReference>
<name>A0A495D278_9PROT</name>
<evidence type="ECO:0000259" key="3">
    <source>
        <dbReference type="PROSITE" id="PS50930"/>
    </source>
</evidence>
<dbReference type="GO" id="GO:0003677">
    <property type="term" value="F:DNA binding"/>
    <property type="evidence" value="ECO:0007669"/>
    <property type="project" value="InterPro"/>
</dbReference>
<evidence type="ECO:0000256" key="1">
    <source>
        <dbReference type="PROSITE-ProRule" id="PRU00169"/>
    </source>
</evidence>
<dbReference type="InterPro" id="IPR011006">
    <property type="entry name" value="CheY-like_superfamily"/>
</dbReference>
<dbReference type="AlphaFoldDB" id="A0A495D278"/>
<dbReference type="PANTHER" id="PTHR37299:SF1">
    <property type="entry name" value="STAGE 0 SPORULATION PROTEIN A HOMOLOG"/>
    <property type="match status" value="1"/>
</dbReference>
<organism evidence="4 5">
    <name type="scientific">Maricaulis maris</name>
    <dbReference type="NCBI Taxonomy" id="74318"/>
    <lineage>
        <taxon>Bacteria</taxon>
        <taxon>Pseudomonadati</taxon>
        <taxon>Pseudomonadota</taxon>
        <taxon>Alphaproteobacteria</taxon>
        <taxon>Maricaulales</taxon>
        <taxon>Maricaulaceae</taxon>
        <taxon>Maricaulis</taxon>
    </lineage>
</organism>
<evidence type="ECO:0000259" key="2">
    <source>
        <dbReference type="PROSITE" id="PS50110"/>
    </source>
</evidence>
<feature type="domain" description="HTH LytTR-type" evidence="3">
    <location>
        <begin position="153"/>
        <end position="257"/>
    </location>
</feature>
<comment type="caution">
    <text evidence="1">Lacks conserved residue(s) required for the propagation of feature annotation.</text>
</comment>
<dbReference type="InterPro" id="IPR046947">
    <property type="entry name" value="LytR-like"/>
</dbReference>